<evidence type="ECO:0000313" key="12">
    <source>
        <dbReference type="Proteomes" id="UP000689195"/>
    </source>
</evidence>
<protein>
    <recommendedName>
        <fullName evidence="10">RING-type domain-containing protein</fullName>
    </recommendedName>
</protein>
<dbReference type="SMART" id="SM00184">
    <property type="entry name" value="RING"/>
    <property type="match status" value="1"/>
</dbReference>
<evidence type="ECO:0000256" key="7">
    <source>
        <dbReference type="ARBA" id="ARBA00023136"/>
    </source>
</evidence>
<keyword evidence="4 8" id="KW-0863">Zinc-finger</keyword>
<proteinExistence type="predicted"/>
<keyword evidence="5" id="KW-0862">Zinc</keyword>
<dbReference type="InterPro" id="IPR001841">
    <property type="entry name" value="Znf_RING"/>
</dbReference>
<gene>
    <name evidence="11" type="ORF">PPENT_87.1.T0050505</name>
</gene>
<dbReference type="OrthoDB" id="8062037at2759"/>
<feature type="domain" description="RING-type" evidence="10">
    <location>
        <begin position="272"/>
        <end position="313"/>
    </location>
</feature>
<reference evidence="11" key="1">
    <citation type="submission" date="2021-01" db="EMBL/GenBank/DDBJ databases">
        <authorList>
            <consortium name="Genoscope - CEA"/>
            <person name="William W."/>
        </authorList>
    </citation>
    <scope>NUCLEOTIDE SEQUENCE</scope>
</reference>
<dbReference type="PANTHER" id="PTHR46539">
    <property type="entry name" value="E3 UBIQUITIN-PROTEIN LIGASE ATL42"/>
    <property type="match status" value="1"/>
</dbReference>
<dbReference type="Proteomes" id="UP000689195">
    <property type="component" value="Unassembled WGS sequence"/>
</dbReference>
<dbReference type="PANTHER" id="PTHR46539:SF1">
    <property type="entry name" value="E3 UBIQUITIN-PROTEIN LIGASE ATL42"/>
    <property type="match status" value="1"/>
</dbReference>
<comment type="caution">
    <text evidence="11">The sequence shown here is derived from an EMBL/GenBank/DDBJ whole genome shotgun (WGS) entry which is preliminary data.</text>
</comment>
<name>A0A8S1SF83_9CILI</name>
<dbReference type="GO" id="GO:0008270">
    <property type="term" value="F:zinc ion binding"/>
    <property type="evidence" value="ECO:0007669"/>
    <property type="project" value="UniProtKB-KW"/>
</dbReference>
<dbReference type="EMBL" id="CAJJDO010000005">
    <property type="protein sequence ID" value="CAD8137104.1"/>
    <property type="molecule type" value="Genomic_DNA"/>
</dbReference>
<evidence type="ECO:0000256" key="9">
    <source>
        <dbReference type="SAM" id="Phobius"/>
    </source>
</evidence>
<evidence type="ECO:0000259" key="10">
    <source>
        <dbReference type="PROSITE" id="PS50089"/>
    </source>
</evidence>
<dbReference type="AlphaFoldDB" id="A0A8S1SF83"/>
<feature type="transmembrane region" description="Helical" evidence="9">
    <location>
        <begin position="194"/>
        <end position="216"/>
    </location>
</feature>
<keyword evidence="12" id="KW-1185">Reference proteome</keyword>
<evidence type="ECO:0000313" key="11">
    <source>
        <dbReference type="EMBL" id="CAD8137104.1"/>
    </source>
</evidence>
<dbReference type="Pfam" id="PF13639">
    <property type="entry name" value="zf-RING_2"/>
    <property type="match status" value="1"/>
</dbReference>
<keyword evidence="2 9" id="KW-0812">Transmembrane</keyword>
<comment type="subcellular location">
    <subcellularLocation>
        <location evidence="1">Membrane</location>
    </subcellularLocation>
</comment>
<evidence type="ECO:0000256" key="5">
    <source>
        <dbReference type="ARBA" id="ARBA00022833"/>
    </source>
</evidence>
<evidence type="ECO:0000256" key="8">
    <source>
        <dbReference type="PROSITE-ProRule" id="PRU00175"/>
    </source>
</evidence>
<dbReference type="CDD" id="cd16454">
    <property type="entry name" value="RING-H2_PA-TM-RING"/>
    <property type="match status" value="1"/>
</dbReference>
<evidence type="ECO:0000256" key="1">
    <source>
        <dbReference type="ARBA" id="ARBA00004370"/>
    </source>
</evidence>
<evidence type="ECO:0000256" key="2">
    <source>
        <dbReference type="ARBA" id="ARBA00022692"/>
    </source>
</evidence>
<keyword evidence="7 9" id="KW-0472">Membrane</keyword>
<organism evidence="11 12">
    <name type="scientific">Paramecium pentaurelia</name>
    <dbReference type="NCBI Taxonomy" id="43138"/>
    <lineage>
        <taxon>Eukaryota</taxon>
        <taxon>Sar</taxon>
        <taxon>Alveolata</taxon>
        <taxon>Ciliophora</taxon>
        <taxon>Intramacronucleata</taxon>
        <taxon>Oligohymenophorea</taxon>
        <taxon>Peniculida</taxon>
        <taxon>Parameciidae</taxon>
        <taxon>Paramecium</taxon>
    </lineage>
</organism>
<evidence type="ECO:0000256" key="6">
    <source>
        <dbReference type="ARBA" id="ARBA00022989"/>
    </source>
</evidence>
<keyword evidence="3" id="KW-0479">Metal-binding</keyword>
<evidence type="ECO:0000256" key="4">
    <source>
        <dbReference type="ARBA" id="ARBA00022771"/>
    </source>
</evidence>
<keyword evidence="6 9" id="KW-1133">Transmembrane helix</keyword>
<dbReference type="PROSITE" id="PS50089">
    <property type="entry name" value="ZF_RING_2"/>
    <property type="match status" value="1"/>
</dbReference>
<accession>A0A8S1SF83</accession>
<sequence length="376" mass="44421">MMSSQQLIFGKLNQKSLISSYLNLYEYNESSIIGIQSVLETDITISFSYQTNEECFYDCKHDSECRNSFCICREQQLGNDCHLLLDNIQTQNMFQGYKMYYLDIRQFNNIDYVLKFQDNTKYITYCIIDNMNPNLVQININSILNITQSDIASCQNKIEQFQKQFNQTVNFYYLIFFDNLEITYLSQNNDVADAYQLIIILTTIIATLFLLIIVCIMRSKFKKKARVPKRTNLEPAKQDENTIIPLINRLFPSQEYGALITRQNKYLAYDKCSICLDKYNDGTQIRLIFCEHLFHTPCIDKWLNNHQYCPDCKSPFDINNIKIQHKSLRQLEMLQWSYRMDEIIMKNGPLANQGNHHQSFSQVESIRNFQPFDIHN</sequence>
<evidence type="ECO:0000256" key="3">
    <source>
        <dbReference type="ARBA" id="ARBA00022723"/>
    </source>
</evidence>
<dbReference type="GO" id="GO:0016020">
    <property type="term" value="C:membrane"/>
    <property type="evidence" value="ECO:0007669"/>
    <property type="project" value="UniProtKB-SubCell"/>
</dbReference>